<gene>
    <name evidence="3" type="ORF">HCU74_08415</name>
</gene>
<feature type="coiled-coil region" evidence="1">
    <location>
        <begin position="98"/>
        <end position="160"/>
    </location>
</feature>
<sequence length="1176" mass="126809">MALKDQTVNLILRAKNFLSGDTAKAADSVDGLAKSADRLKGELRALEDNQGLVKQFEKTEKAVERTSAAYDRARLRADKLADKIDKVGVPTQRQAQEFDAAQKAVNAAERAYQRAEKSLGELAEEANQAGINLEDLNGEQRRLAERAKTARRELDDLGNDTEKTDSRFLSFRKNLSNSVVTLGKLAAAATAAGAALAVGALTRFTSSQADLARQTLASAEAFDISAETLQEWQYAFDRVGISGEKTADIMKDVAEKIGDAFLTGGGEAAEVISGLNLNIEQLVRLKPDEQILAISDRLKGMPKPAQIQILEALANDASLLLPLLENNAEKLRELSEEARQRNAIFSEEELRTLADVDSQLSKISASLSGFVKKIALSAAPAFKRLATAIDQALNDRPELIRKVTEAVASFSDTAVNGILGLVQALKVLAGAVNENLAAIGLMGKALVALKLASFSQSAAKLAGTLGGALVTGTTAAASATRTLGIALRALPFLALVEGVTYTAAAYLKLKRAQNELAKSQQLQEEVQEEANRRMAEFQKQTGLSVTSLKDMIRLMEEGVVVQDEYSGKWRLAADEISDAERALRSKLKASKEAKTELAKFETVVQSLIFAFRESKGAGETLEQSIAALGSKALNSGVSGIQALSISLERLALEGEGTRQELSDGLATFLKDLSGKQFTAFGAAITKELERINSASGETSNRLSFMATLLDATLTAAAQRAGIDIGEVLEGISQDSREGILAFQQLVKQISLSGLAAEQADKLIKAGLKQTLEGLDTSEEIQATITSLQALAEAGDLSASQVADLLALVNKRGEEIARSLEGAGDAGVDAGNQIAQGMETAQDSVRELGEEVSRAEQAIGDTAVRAKAIGERVAGFYNTVTANLASLSQKAHDAFQNITGGRSAARGIDETRAKLKAVEAQIRSMQQAVHVDRSGIVDWMKDTSVAAATVERDFYRQKLALEELLERFESGNHRVAGLGLTVDEVSRRFDLLDEQDLSQLQGSVARVRDEVAGLQDSLEDTISSLRQELASLEGDTVELERLRYQEARLELQEQLNRARSLGDRNAIAAAQEALSLQKQAYDLRVQQARERDLEDRRRAAEQAAEEERRRQEREAEQREQTAAAFSQERRQATSQPAQGDSIRLQLPNGRTAELSGPTADINRLLEFLSEAGLRANQ</sequence>
<evidence type="ECO:0000313" key="4">
    <source>
        <dbReference type="Proteomes" id="UP000765845"/>
    </source>
</evidence>
<reference evidence="3 4" key="1">
    <citation type="submission" date="2020-04" db="EMBL/GenBank/DDBJ databases">
        <authorList>
            <person name="Yoon J."/>
        </authorList>
    </citation>
    <scope>NUCLEOTIDE SEQUENCE [LARGE SCALE GENOMIC DNA]</scope>
    <source>
        <strain evidence="3 4">KMU-166</strain>
    </source>
</reference>
<comment type="caution">
    <text evidence="3">The sequence shown here is derived from an EMBL/GenBank/DDBJ whole genome shotgun (WGS) entry which is preliminary data.</text>
</comment>
<accession>A0ABX1GGU7</accession>
<name>A0ABX1GGU7_9GAMM</name>
<evidence type="ECO:0000313" key="3">
    <source>
        <dbReference type="EMBL" id="NKI17439.1"/>
    </source>
</evidence>
<evidence type="ECO:0000256" key="2">
    <source>
        <dbReference type="SAM" id="MobiDB-lite"/>
    </source>
</evidence>
<feature type="region of interest" description="Disordered" evidence="2">
    <location>
        <begin position="1093"/>
        <end position="1157"/>
    </location>
</feature>
<evidence type="ECO:0000256" key="1">
    <source>
        <dbReference type="SAM" id="Coils"/>
    </source>
</evidence>
<feature type="compositionally biased region" description="Basic and acidic residues" evidence="2">
    <location>
        <begin position="1093"/>
        <end position="1118"/>
    </location>
</feature>
<organism evidence="3 4">
    <name type="scientific">Spongiibacter thalassae</name>
    <dbReference type="NCBI Taxonomy" id="2721624"/>
    <lineage>
        <taxon>Bacteria</taxon>
        <taxon>Pseudomonadati</taxon>
        <taxon>Pseudomonadota</taxon>
        <taxon>Gammaproteobacteria</taxon>
        <taxon>Cellvibrionales</taxon>
        <taxon>Spongiibacteraceae</taxon>
        <taxon>Spongiibacter</taxon>
    </lineage>
</organism>
<keyword evidence="1" id="KW-0175">Coiled coil</keyword>
<feature type="coiled-coil region" evidence="1">
    <location>
        <begin position="321"/>
        <end position="348"/>
    </location>
</feature>
<dbReference type="RefSeq" id="WP_168449935.1">
    <property type="nucleotide sequence ID" value="NZ_JAAWWK010000002.1"/>
</dbReference>
<keyword evidence="4" id="KW-1185">Reference proteome</keyword>
<feature type="coiled-coil region" evidence="1">
    <location>
        <begin position="509"/>
        <end position="540"/>
    </location>
</feature>
<protein>
    <recommendedName>
        <fullName evidence="5">Chromosome partition protein Smc</fullName>
    </recommendedName>
</protein>
<dbReference type="EMBL" id="JAAWWK010000002">
    <property type="protein sequence ID" value="NKI17439.1"/>
    <property type="molecule type" value="Genomic_DNA"/>
</dbReference>
<dbReference type="Proteomes" id="UP000765845">
    <property type="component" value="Unassembled WGS sequence"/>
</dbReference>
<proteinExistence type="predicted"/>
<evidence type="ECO:0008006" key="5">
    <source>
        <dbReference type="Google" id="ProtNLM"/>
    </source>
</evidence>